<dbReference type="InterPro" id="IPR011009">
    <property type="entry name" value="Kinase-like_dom_sf"/>
</dbReference>
<evidence type="ECO:0000256" key="9">
    <source>
        <dbReference type="SAM" id="MobiDB-lite"/>
    </source>
</evidence>
<keyword evidence="2" id="KW-0723">Serine/threonine-protein kinase</keyword>
<keyword evidence="5 11" id="KW-0418">Kinase</keyword>
<keyword evidence="3" id="KW-0808">Transferase</keyword>
<keyword evidence="12" id="KW-1185">Reference proteome</keyword>
<evidence type="ECO:0000313" key="12">
    <source>
        <dbReference type="Proteomes" id="UP001281761"/>
    </source>
</evidence>
<evidence type="ECO:0000256" key="7">
    <source>
        <dbReference type="ARBA" id="ARBA00047899"/>
    </source>
</evidence>
<dbReference type="InterPro" id="IPR050236">
    <property type="entry name" value="Ser_Thr_kinase_AGC"/>
</dbReference>
<feature type="region of interest" description="Disordered" evidence="9">
    <location>
        <begin position="232"/>
        <end position="282"/>
    </location>
</feature>
<evidence type="ECO:0000259" key="10">
    <source>
        <dbReference type="PROSITE" id="PS50011"/>
    </source>
</evidence>
<evidence type="ECO:0000256" key="1">
    <source>
        <dbReference type="ARBA" id="ARBA00012513"/>
    </source>
</evidence>
<evidence type="ECO:0000256" key="6">
    <source>
        <dbReference type="ARBA" id="ARBA00022840"/>
    </source>
</evidence>
<evidence type="ECO:0000313" key="11">
    <source>
        <dbReference type="EMBL" id="KAK2954710.1"/>
    </source>
</evidence>
<comment type="catalytic activity">
    <reaction evidence="8">
        <text>L-seryl-[protein] + ATP = O-phospho-L-seryl-[protein] + ADP + H(+)</text>
        <dbReference type="Rhea" id="RHEA:17989"/>
        <dbReference type="Rhea" id="RHEA-COMP:9863"/>
        <dbReference type="Rhea" id="RHEA-COMP:11604"/>
        <dbReference type="ChEBI" id="CHEBI:15378"/>
        <dbReference type="ChEBI" id="CHEBI:29999"/>
        <dbReference type="ChEBI" id="CHEBI:30616"/>
        <dbReference type="ChEBI" id="CHEBI:83421"/>
        <dbReference type="ChEBI" id="CHEBI:456216"/>
        <dbReference type="EC" id="2.7.11.1"/>
    </reaction>
</comment>
<dbReference type="PANTHER" id="PTHR24356">
    <property type="entry name" value="SERINE/THREONINE-PROTEIN KINASE"/>
    <property type="match status" value="1"/>
</dbReference>
<dbReference type="PROSITE" id="PS50011">
    <property type="entry name" value="PROTEIN_KINASE_DOM"/>
    <property type="match status" value="1"/>
</dbReference>
<dbReference type="Pfam" id="PF00069">
    <property type="entry name" value="Pkinase"/>
    <property type="match status" value="1"/>
</dbReference>
<protein>
    <recommendedName>
        <fullName evidence="1">non-specific serine/threonine protein kinase</fullName>
        <ecNumber evidence="1">2.7.11.1</ecNumber>
    </recommendedName>
</protein>
<dbReference type="PANTHER" id="PTHR24356:SF163">
    <property type="entry name" value="3-PHOSPHOINOSITIDE-DEPENDENT PROTEIN KINASE 1-RELATED"/>
    <property type="match status" value="1"/>
</dbReference>
<organism evidence="11 12">
    <name type="scientific">Blattamonas nauphoetae</name>
    <dbReference type="NCBI Taxonomy" id="2049346"/>
    <lineage>
        <taxon>Eukaryota</taxon>
        <taxon>Metamonada</taxon>
        <taxon>Preaxostyla</taxon>
        <taxon>Oxymonadida</taxon>
        <taxon>Blattamonas</taxon>
    </lineage>
</organism>
<accession>A0ABQ9XTB7</accession>
<evidence type="ECO:0000256" key="8">
    <source>
        <dbReference type="ARBA" id="ARBA00048679"/>
    </source>
</evidence>
<evidence type="ECO:0000256" key="5">
    <source>
        <dbReference type="ARBA" id="ARBA00022777"/>
    </source>
</evidence>
<comment type="caution">
    <text evidence="11">The sequence shown here is derived from an EMBL/GenBank/DDBJ whole genome shotgun (WGS) entry which is preliminary data.</text>
</comment>
<evidence type="ECO:0000256" key="2">
    <source>
        <dbReference type="ARBA" id="ARBA00022527"/>
    </source>
</evidence>
<feature type="compositionally biased region" description="Low complexity" evidence="9">
    <location>
        <begin position="269"/>
        <end position="281"/>
    </location>
</feature>
<keyword evidence="6" id="KW-0067">ATP-binding</keyword>
<gene>
    <name evidence="11" type="ORF">BLNAU_10366</name>
</gene>
<feature type="compositionally biased region" description="Polar residues" evidence="9">
    <location>
        <begin position="490"/>
        <end position="507"/>
    </location>
</feature>
<dbReference type="GO" id="GO:0016301">
    <property type="term" value="F:kinase activity"/>
    <property type="evidence" value="ECO:0007669"/>
    <property type="project" value="UniProtKB-KW"/>
</dbReference>
<feature type="compositionally biased region" description="Low complexity" evidence="9">
    <location>
        <begin position="387"/>
        <end position="408"/>
    </location>
</feature>
<feature type="compositionally biased region" description="Polar residues" evidence="9">
    <location>
        <begin position="409"/>
        <end position="431"/>
    </location>
</feature>
<dbReference type="Gene3D" id="1.10.510.10">
    <property type="entry name" value="Transferase(Phosphotransferase) domain 1"/>
    <property type="match status" value="1"/>
</dbReference>
<feature type="compositionally biased region" description="Acidic residues" evidence="9">
    <location>
        <begin position="232"/>
        <end position="250"/>
    </location>
</feature>
<dbReference type="SMART" id="SM00220">
    <property type="entry name" value="S_TKc"/>
    <property type="match status" value="1"/>
</dbReference>
<dbReference type="Gene3D" id="3.30.200.20">
    <property type="entry name" value="Phosphorylase Kinase, domain 1"/>
    <property type="match status" value="1"/>
</dbReference>
<feature type="compositionally biased region" description="Low complexity" evidence="9">
    <location>
        <begin position="531"/>
        <end position="543"/>
    </location>
</feature>
<feature type="region of interest" description="Disordered" evidence="9">
    <location>
        <begin position="490"/>
        <end position="555"/>
    </location>
</feature>
<dbReference type="Proteomes" id="UP001281761">
    <property type="component" value="Unassembled WGS sequence"/>
</dbReference>
<reference evidence="11 12" key="1">
    <citation type="journal article" date="2022" name="bioRxiv">
        <title>Genomics of Preaxostyla Flagellates Illuminates Evolutionary Transitions and the Path Towards Mitochondrial Loss.</title>
        <authorList>
            <person name="Novak L.V.F."/>
            <person name="Treitli S.C."/>
            <person name="Pyrih J."/>
            <person name="Halakuc P."/>
            <person name="Pipaliya S.V."/>
            <person name="Vacek V."/>
            <person name="Brzon O."/>
            <person name="Soukal P."/>
            <person name="Eme L."/>
            <person name="Dacks J.B."/>
            <person name="Karnkowska A."/>
            <person name="Elias M."/>
            <person name="Hampl V."/>
        </authorList>
    </citation>
    <scope>NUCLEOTIDE SEQUENCE [LARGE SCALE GENOMIC DNA]</scope>
    <source>
        <strain evidence="11">NAU3</strain>
        <tissue evidence="11">Gut</tissue>
    </source>
</reference>
<keyword evidence="4" id="KW-0547">Nucleotide-binding</keyword>
<proteinExistence type="predicted"/>
<feature type="compositionally biased region" description="Basic and acidic residues" evidence="9">
    <location>
        <begin position="326"/>
        <end position="337"/>
    </location>
</feature>
<dbReference type="EMBL" id="JARBJD010000075">
    <property type="protein sequence ID" value="KAK2954710.1"/>
    <property type="molecule type" value="Genomic_DNA"/>
</dbReference>
<dbReference type="SUPFAM" id="SSF56112">
    <property type="entry name" value="Protein kinase-like (PK-like)"/>
    <property type="match status" value="1"/>
</dbReference>
<feature type="domain" description="Protein kinase" evidence="10">
    <location>
        <begin position="1"/>
        <end position="205"/>
    </location>
</feature>
<name>A0ABQ9XTB7_9EUKA</name>
<evidence type="ECO:0000256" key="3">
    <source>
        <dbReference type="ARBA" id="ARBA00022679"/>
    </source>
</evidence>
<sequence length="868" mass="96447">MIALCELSSTASALHSIQSPLLLKPIRLFFTEHTHYFLFEHCPECFTTIPSSIVTPELSQFYIAELLQAISVLHQYHFVHRSLEPSKLFVANDSHIRLDSTTLIPQSSTVPEEDFYPDLDTTSECVAPEVKSLRSFSYQSDIWSFGILVYYILSGGQYPQTPQPNSTFVVPASFTPSAEDLLRKILSQNADDRPSTEELKTHPFFDGVSWDDVGRSSPPLLTHTLDVIGEDEFEEEEPEEEDTQEAESAELESGKIMEGPFEEGEPEEQQPQSGFSEQSPPYESIFTDKLYNLKDIEDGTEEVGLFFQEDVVEEETEHDNMSNSTRSKENDELKTESEGNPSEAPVPLISLVEMDSEAPLFFFSSPPSSPTSEISPQLFKQKKVAKSTPSSPLSSAAPSPLSSAATSPVLKTSANQHSLQPAQRTLRSTSLIPHGIRRESMHNLVRPSLSKVAALKVGTVSQSPPTGFGSIRRRQSTNDNRKWSLQVNTTPSQVKGRAQPSNFTCLSPRTPRFPHSPKHQWDNEPELYVMADSSSANVSSSASTPHDTPPQNEIKPLAPLSLVVPHQRNRNRMDMLVHSPYSMGRSQQDLEKQKKVNGVNRKMRHAVATSSDELFNSLERLIAGKEKAPPVADETERPRPVPREVHRGYLSPLVLSMDGPTSTASTPFGTPVSFHHPSLNPITPSILNRAQFALAATLKLEDIPGKDEPISIELAQILRNEETVVQCSLVRITKLVTTKINSTRHTNHLTFTSSDEKANAIARNGLSQPLGAMMTRLVNEPIFLLLTTGPRLLFFCPTENKLLAKYTTLFTGRDCLGLDRFFGTHADAASLTTLFCCHFNCLFFFFDATPSSFRNCLMSDLVLLLSKT</sequence>
<feature type="compositionally biased region" description="Low complexity" evidence="9">
    <location>
        <begin position="357"/>
        <end position="376"/>
    </location>
</feature>
<dbReference type="EC" id="2.7.11.1" evidence="1"/>
<comment type="catalytic activity">
    <reaction evidence="7">
        <text>L-threonyl-[protein] + ATP = O-phospho-L-threonyl-[protein] + ADP + H(+)</text>
        <dbReference type="Rhea" id="RHEA:46608"/>
        <dbReference type="Rhea" id="RHEA-COMP:11060"/>
        <dbReference type="Rhea" id="RHEA-COMP:11605"/>
        <dbReference type="ChEBI" id="CHEBI:15378"/>
        <dbReference type="ChEBI" id="CHEBI:30013"/>
        <dbReference type="ChEBI" id="CHEBI:30616"/>
        <dbReference type="ChEBI" id="CHEBI:61977"/>
        <dbReference type="ChEBI" id="CHEBI:456216"/>
        <dbReference type="EC" id="2.7.11.1"/>
    </reaction>
</comment>
<dbReference type="InterPro" id="IPR000719">
    <property type="entry name" value="Prot_kinase_dom"/>
</dbReference>
<evidence type="ECO:0000256" key="4">
    <source>
        <dbReference type="ARBA" id="ARBA00022741"/>
    </source>
</evidence>
<feature type="region of interest" description="Disordered" evidence="9">
    <location>
        <begin position="305"/>
        <end position="443"/>
    </location>
</feature>